<feature type="transmembrane region" description="Helical" evidence="12">
    <location>
        <begin position="770"/>
        <end position="795"/>
    </location>
</feature>
<dbReference type="PANTHER" id="PTHR43294">
    <property type="entry name" value="SODIUM/POTASSIUM-TRANSPORTING ATPASE SUBUNIT ALPHA"/>
    <property type="match status" value="1"/>
</dbReference>
<dbReference type="InterPro" id="IPR004014">
    <property type="entry name" value="ATPase_P-typ_cation-transptr_N"/>
</dbReference>
<dbReference type="AlphaFoldDB" id="D8P7S7"/>
<name>D8P7S7_9BACT</name>
<evidence type="ECO:0000256" key="8">
    <source>
        <dbReference type="ARBA" id="ARBA00022842"/>
    </source>
</evidence>
<dbReference type="InterPro" id="IPR023214">
    <property type="entry name" value="HAD_sf"/>
</dbReference>
<keyword evidence="5 12" id="KW-0812">Transmembrane</keyword>
<dbReference type="InterPro" id="IPR023299">
    <property type="entry name" value="ATPase_P-typ_cyto_dom_N"/>
</dbReference>
<dbReference type="InterPro" id="IPR036412">
    <property type="entry name" value="HAD-like_sf"/>
</dbReference>
<evidence type="ECO:0000256" key="11">
    <source>
        <dbReference type="ARBA" id="ARBA00023136"/>
    </source>
</evidence>
<dbReference type="GO" id="GO:0005886">
    <property type="term" value="C:plasma membrane"/>
    <property type="evidence" value="ECO:0007669"/>
    <property type="project" value="UniProtKB-SubCell"/>
</dbReference>
<keyword evidence="6" id="KW-0547">Nucleotide-binding</keyword>
<dbReference type="eggNOG" id="COG0474">
    <property type="taxonomic scope" value="Bacteria"/>
</dbReference>
<evidence type="ECO:0000256" key="12">
    <source>
        <dbReference type="SAM" id="Phobius"/>
    </source>
</evidence>
<dbReference type="Gene3D" id="3.40.1110.10">
    <property type="entry name" value="Calcium-transporting ATPase, cytoplasmic domain N"/>
    <property type="match status" value="1"/>
</dbReference>
<dbReference type="HOGENOM" id="CLU_002360_3_0_0"/>
<evidence type="ECO:0000313" key="15">
    <source>
        <dbReference type="Proteomes" id="UP000001660"/>
    </source>
</evidence>
<accession>D8P7S7</accession>
<reference evidence="14 15" key="1">
    <citation type="journal article" date="2010" name="Proc. Natl. Acad. Sci. U.S.A.">
        <title>A Nitrospira metagenome illuminates the physiology and evolution of globally important nitrite-oxidizing bacteria.</title>
        <authorList>
            <person name="Lucker S."/>
            <person name="Wagner M."/>
            <person name="Maixner F."/>
            <person name="Pelletier E."/>
            <person name="Koch H."/>
            <person name="Vacherie B."/>
            <person name="Rattei T."/>
            <person name="Sinninghe Damste J."/>
            <person name="Spieck E."/>
            <person name="Le Paslier D."/>
            <person name="Daims H."/>
        </authorList>
    </citation>
    <scope>NUCLEOTIDE SEQUENCE [LARGE SCALE GENOMIC DNA]</scope>
</reference>
<dbReference type="InterPro" id="IPR018303">
    <property type="entry name" value="ATPase_P-typ_P_site"/>
</dbReference>
<feature type="domain" description="Cation-transporting P-type ATPase N-terminal" evidence="13">
    <location>
        <begin position="11"/>
        <end position="85"/>
    </location>
</feature>
<feature type="transmembrane region" description="Helical" evidence="12">
    <location>
        <begin position="253"/>
        <end position="271"/>
    </location>
</feature>
<comment type="similarity">
    <text evidence="2">Belongs to the cation transport ATPase (P-type) (TC 3.A.3) family. Type IIA subfamily.</text>
</comment>
<evidence type="ECO:0000256" key="2">
    <source>
        <dbReference type="ARBA" id="ARBA00005675"/>
    </source>
</evidence>
<dbReference type="InterPro" id="IPR023298">
    <property type="entry name" value="ATPase_P-typ_TM_dom_sf"/>
</dbReference>
<dbReference type="Gene3D" id="3.40.50.1000">
    <property type="entry name" value="HAD superfamily/HAD-like"/>
    <property type="match status" value="1"/>
</dbReference>
<dbReference type="FunFam" id="2.70.150.10:FF:000160">
    <property type="entry name" value="Sarcoplasmic/endoplasmic reticulum calcium ATPase 1"/>
    <property type="match status" value="1"/>
</dbReference>
<dbReference type="EMBL" id="FP929003">
    <property type="protein sequence ID" value="CBK43423.1"/>
    <property type="molecule type" value="Genomic_DNA"/>
</dbReference>
<keyword evidence="3" id="KW-1003">Cell membrane</keyword>
<dbReference type="OrthoDB" id="9760364at2"/>
<evidence type="ECO:0000256" key="7">
    <source>
        <dbReference type="ARBA" id="ARBA00022840"/>
    </source>
</evidence>
<dbReference type="SUPFAM" id="SSF81660">
    <property type="entry name" value="Metal cation-transporting ATPase, ATP-binding domain N"/>
    <property type="match status" value="1"/>
</dbReference>
<evidence type="ECO:0000259" key="13">
    <source>
        <dbReference type="SMART" id="SM00831"/>
    </source>
</evidence>
<evidence type="ECO:0000256" key="3">
    <source>
        <dbReference type="ARBA" id="ARBA00022475"/>
    </source>
</evidence>
<dbReference type="PRINTS" id="PR00120">
    <property type="entry name" value="HATPASE"/>
</dbReference>
<feature type="transmembrane region" description="Helical" evidence="12">
    <location>
        <begin position="727"/>
        <end position="745"/>
    </location>
</feature>
<dbReference type="InterPro" id="IPR008250">
    <property type="entry name" value="ATPase_P-typ_transduc_dom_A_sf"/>
</dbReference>
<dbReference type="Proteomes" id="UP000001660">
    <property type="component" value="Chromosome"/>
</dbReference>
<dbReference type="InterPro" id="IPR059000">
    <property type="entry name" value="ATPase_P-type_domA"/>
</dbReference>
<dbReference type="PANTHER" id="PTHR43294:SF21">
    <property type="entry name" value="CATION TRANSPORTING ATPASE"/>
    <property type="match status" value="1"/>
</dbReference>
<dbReference type="InterPro" id="IPR044492">
    <property type="entry name" value="P_typ_ATPase_HD_dom"/>
</dbReference>
<evidence type="ECO:0000256" key="9">
    <source>
        <dbReference type="ARBA" id="ARBA00022967"/>
    </source>
</evidence>
<dbReference type="SMART" id="SM00831">
    <property type="entry name" value="Cation_ATPase_N"/>
    <property type="match status" value="1"/>
</dbReference>
<feature type="transmembrane region" description="Helical" evidence="12">
    <location>
        <begin position="697"/>
        <end position="721"/>
    </location>
</feature>
<dbReference type="Pfam" id="PF00690">
    <property type="entry name" value="Cation_ATPase_N"/>
    <property type="match status" value="1"/>
</dbReference>
<dbReference type="PROSITE" id="PS00154">
    <property type="entry name" value="ATPASE_E1_E2"/>
    <property type="match status" value="1"/>
</dbReference>
<keyword evidence="7" id="KW-0067">ATP-binding</keyword>
<dbReference type="STRING" id="330214.NIDE3745"/>
<evidence type="ECO:0000313" key="14">
    <source>
        <dbReference type="EMBL" id="CBK43423.1"/>
    </source>
</evidence>
<keyword evidence="8" id="KW-0460">Magnesium</keyword>
<dbReference type="Gene3D" id="2.70.150.10">
    <property type="entry name" value="Calcium-transporting ATPase, cytoplasmic transduction domain A"/>
    <property type="match status" value="1"/>
</dbReference>
<feature type="transmembrane region" description="Helical" evidence="12">
    <location>
        <begin position="58"/>
        <end position="80"/>
    </location>
</feature>
<evidence type="ECO:0000256" key="10">
    <source>
        <dbReference type="ARBA" id="ARBA00022989"/>
    </source>
</evidence>
<comment type="subcellular location">
    <subcellularLocation>
        <location evidence="1">Cell membrane</location>
        <topology evidence="1">Multi-pass membrane protein</topology>
    </subcellularLocation>
</comment>
<evidence type="ECO:0000256" key="5">
    <source>
        <dbReference type="ARBA" id="ARBA00022692"/>
    </source>
</evidence>
<dbReference type="GO" id="GO:0005524">
    <property type="term" value="F:ATP binding"/>
    <property type="evidence" value="ECO:0007669"/>
    <property type="project" value="UniProtKB-KW"/>
</dbReference>
<feature type="transmembrane region" description="Helical" evidence="12">
    <location>
        <begin position="873"/>
        <end position="890"/>
    </location>
</feature>
<dbReference type="SUPFAM" id="SSF81665">
    <property type="entry name" value="Calcium ATPase, transmembrane domain M"/>
    <property type="match status" value="1"/>
</dbReference>
<dbReference type="Pfam" id="PF13246">
    <property type="entry name" value="Cation_ATPase"/>
    <property type="match status" value="1"/>
</dbReference>
<feature type="transmembrane region" description="Helical" evidence="12">
    <location>
        <begin position="839"/>
        <end position="858"/>
    </location>
</feature>
<dbReference type="SUPFAM" id="SSF81653">
    <property type="entry name" value="Calcium ATPase, transduction domain A"/>
    <property type="match status" value="1"/>
</dbReference>
<dbReference type="KEGG" id="nde:NIDE3745"/>
<keyword evidence="4" id="KW-0597">Phosphoprotein</keyword>
<dbReference type="NCBIfam" id="TIGR01494">
    <property type="entry name" value="ATPase_P-type"/>
    <property type="match status" value="2"/>
</dbReference>
<organism evidence="14 15">
    <name type="scientific">Nitrospira defluvii</name>
    <dbReference type="NCBI Taxonomy" id="330214"/>
    <lineage>
        <taxon>Bacteria</taxon>
        <taxon>Pseudomonadati</taxon>
        <taxon>Nitrospirota</taxon>
        <taxon>Nitrospiria</taxon>
        <taxon>Nitrospirales</taxon>
        <taxon>Nitrospiraceae</taxon>
        <taxon>Nitrospira</taxon>
    </lineage>
</organism>
<protein>
    <submittedName>
        <fullName evidence="14">Cation-transporting ATPase</fullName>
        <ecNumber evidence="14">3.6.3.-</ecNumber>
    </submittedName>
</protein>
<dbReference type="Pfam" id="PF00689">
    <property type="entry name" value="Cation_ATPase_C"/>
    <property type="match status" value="1"/>
</dbReference>
<dbReference type="InterPro" id="IPR050510">
    <property type="entry name" value="Cation_transp_ATPase_P-type"/>
</dbReference>
<feature type="transmembrane region" description="Helical" evidence="12">
    <location>
        <begin position="283"/>
        <end position="308"/>
    </location>
</feature>
<dbReference type="SFLD" id="SFLDF00027">
    <property type="entry name" value="p-type_atpase"/>
    <property type="match status" value="1"/>
</dbReference>
<dbReference type="InterPro" id="IPR006068">
    <property type="entry name" value="ATPase_P-typ_cation-transptr_C"/>
</dbReference>
<dbReference type="Pfam" id="PF00122">
    <property type="entry name" value="E1-E2_ATPase"/>
    <property type="match status" value="1"/>
</dbReference>
<dbReference type="SFLD" id="SFLDG00002">
    <property type="entry name" value="C1.7:_P-type_atpase_like"/>
    <property type="match status" value="1"/>
</dbReference>
<feature type="transmembrane region" description="Helical" evidence="12">
    <location>
        <begin position="801"/>
        <end position="819"/>
    </location>
</feature>
<proteinExistence type="inferred from homology"/>
<evidence type="ECO:0000256" key="6">
    <source>
        <dbReference type="ARBA" id="ARBA00022741"/>
    </source>
</evidence>
<dbReference type="GO" id="GO:0016887">
    <property type="term" value="F:ATP hydrolysis activity"/>
    <property type="evidence" value="ECO:0007669"/>
    <property type="project" value="InterPro"/>
</dbReference>
<dbReference type="SUPFAM" id="SSF56784">
    <property type="entry name" value="HAD-like"/>
    <property type="match status" value="1"/>
</dbReference>
<evidence type="ECO:0000256" key="4">
    <source>
        <dbReference type="ARBA" id="ARBA00022553"/>
    </source>
</evidence>
<dbReference type="Gene3D" id="1.20.1110.10">
    <property type="entry name" value="Calcium-transporting ATPase, transmembrane domain"/>
    <property type="match status" value="1"/>
</dbReference>
<dbReference type="SFLD" id="SFLDS00003">
    <property type="entry name" value="Haloacid_Dehalogenase"/>
    <property type="match status" value="1"/>
</dbReference>
<keyword evidence="11 12" id="KW-0472">Membrane</keyword>
<keyword evidence="10 12" id="KW-1133">Transmembrane helix</keyword>
<gene>
    <name evidence="14" type="ORF">NIDE3745</name>
</gene>
<feature type="transmembrane region" description="Helical" evidence="12">
    <location>
        <begin position="86"/>
        <end position="105"/>
    </location>
</feature>
<dbReference type="InterPro" id="IPR001757">
    <property type="entry name" value="P_typ_ATPase"/>
</dbReference>
<keyword evidence="15" id="KW-1185">Reference proteome</keyword>
<evidence type="ECO:0000256" key="1">
    <source>
        <dbReference type="ARBA" id="ARBA00004651"/>
    </source>
</evidence>
<dbReference type="PRINTS" id="PR00119">
    <property type="entry name" value="CATATPASE"/>
</dbReference>
<sequence>MVERGQNIHTRWYARSPDELARALDVSLAEGLREEDAAHRLSMHGRNELPEAPPASPWTILGAQFTSLIVWVLIGAAIVSGLLGEWVDTGAILAIVLLNGFLGFVQEYRAEQSLAALKTLAVTYARVIRGGSRRSLSSTELVPGDIIDVEAGDHIPADARLIQAAALRTQEAALTGESTPVDKSGGVLPDSDLPLADRRNMVFLGTTVTGGKGRALIVATGRGTELGRIATLMTSVPVEPTPLQRRLEQFGHVLLLLSLGIVVVVFVLGLWRGEPVFDMFLTAVSLAVAAIPEGLPAIVTTTLALGVMRMVTRHALIRRLPAVETLGAATVICTDKTGTLTKNEMTVTRLALDGLVYEVTGEGYGPDGAITGGDPREGGLQQLLLSALLCNDATLKEVDGSWKVVGDPTEGALLVAGGKAGWRKEDLERAHPVAGEIPFDSERKMMTVVRRSGSDIVAYVKGAPDILLGRCRDYLSVEGEVRPLTDSMRESILSLNRRFAGQALRVVALARRRLDQEPSTYDSETIERQLVFLGLAAMKDPLRPEAKVAVELCRSAGIATVMITGDHKETALAIAREAGFPGGAAQALSGLELNGLTDGELSARVRDIAVYARVSAEHKLRIVKAWRAQGAVVAMTGDGVNDAPAVREADIGIAMGLTGTDVTKDASDMVVTDDNFASIAAAVEEGRSIYDNIRKAVHYLLSCNLSEVLVMLGSTLLGWPLPLLPIHILWINLVTDGFPALALAVDPKDPDVMKRPPRDPQARLLDRERFLAVCLQGTVMALVTLAVFGISLTIWHDEVPFARTMTFTTLVSVQLLHAFSCRHERYSLFQIGVMTNRALVGAVLLSALLQAGILLSAWGQEIFKVVPLRADEWELMLGLGVLPFVVMELWKAWRRMREPVAEAR</sequence>
<keyword evidence="14" id="KW-0378">Hydrolase</keyword>
<keyword evidence="9" id="KW-1278">Translocase</keyword>
<dbReference type="EC" id="3.6.3.-" evidence="14"/>